<keyword evidence="8" id="KW-0472">Membrane</keyword>
<evidence type="ECO:0000256" key="3">
    <source>
        <dbReference type="ARBA" id="ARBA00022723"/>
    </source>
</evidence>
<dbReference type="InterPro" id="IPR050705">
    <property type="entry name" value="Cytochrome_P450_3A"/>
</dbReference>
<gene>
    <name evidence="9" type="ORF">PEVE_00020616</name>
</gene>
<dbReference type="Proteomes" id="UP001159427">
    <property type="component" value="Unassembled WGS sequence"/>
</dbReference>
<keyword evidence="5 7" id="KW-0408">Iron</keyword>
<dbReference type="PRINTS" id="PR00463">
    <property type="entry name" value="EP450I"/>
</dbReference>
<evidence type="ECO:0000256" key="6">
    <source>
        <dbReference type="ARBA" id="ARBA00043906"/>
    </source>
</evidence>
<comment type="function">
    <text evidence="6">Cytochromes P450 are a group of heme-thiolate monooxygenases. They oxidize a variety of structurally unrelated compounds, including steroids, fatty acids, and xenobiotics.</text>
</comment>
<evidence type="ECO:0000313" key="9">
    <source>
        <dbReference type="EMBL" id="CAH3190591.1"/>
    </source>
</evidence>
<keyword evidence="8" id="KW-0812">Transmembrane</keyword>
<feature type="transmembrane region" description="Helical" evidence="8">
    <location>
        <begin position="311"/>
        <end position="332"/>
    </location>
</feature>
<evidence type="ECO:0000256" key="1">
    <source>
        <dbReference type="ARBA" id="ARBA00010617"/>
    </source>
</evidence>
<dbReference type="PANTHER" id="PTHR24302">
    <property type="entry name" value="CYTOCHROME P450 FAMILY 3"/>
    <property type="match status" value="1"/>
</dbReference>
<keyword evidence="2 7" id="KW-0349">Heme</keyword>
<evidence type="ECO:0008006" key="11">
    <source>
        <dbReference type="Google" id="ProtNLM"/>
    </source>
</evidence>
<name>A0ABN8SK22_9CNID</name>
<feature type="transmembrane region" description="Helical" evidence="8">
    <location>
        <begin position="15"/>
        <end position="33"/>
    </location>
</feature>
<dbReference type="CDD" id="cd11055">
    <property type="entry name" value="CYP3A-like"/>
    <property type="match status" value="1"/>
</dbReference>
<evidence type="ECO:0000256" key="7">
    <source>
        <dbReference type="RuleBase" id="RU000461"/>
    </source>
</evidence>
<dbReference type="Pfam" id="PF00067">
    <property type="entry name" value="p450"/>
    <property type="match status" value="2"/>
</dbReference>
<keyword evidence="4 7" id="KW-0560">Oxidoreductase</keyword>
<keyword evidence="8" id="KW-1133">Transmembrane helix</keyword>
<dbReference type="EMBL" id="CALNXI010002767">
    <property type="protein sequence ID" value="CAH3190591.1"/>
    <property type="molecule type" value="Genomic_DNA"/>
</dbReference>
<keyword evidence="10" id="KW-1185">Reference proteome</keyword>
<sequence>MGDILHSAIEFMIDHWITLAIGLLVLLIHRYCIAPYTVFKKLGIPGPTPIPFFGTSAVMLFNPHKGPLQTLERYKKYGKVYGSYLFREPFLVVGDLDMVKEILVKEFPKFHDRKAVLEVPKPYDRMLTIVAGQKWKDIRNTLTPTFSAHKMKQMMSFMNDALDTLLLKVDGISKTGEIVDFHRWLQSLTMEVILSTAFGVKSETQTVENDPVTEMAKKAMAPNPIFPLLMLLPFGNLIGKCLPDPLNFNGIGKVAEDIITERTKANGHSKLNVRVNLLFLLLCQKYKISNRQAVKIRSLLFFSYDSIRNPAYTLFSMNYSYLFLFCICTLFFETSPRYFSGETGADVHRLTKHREQLQLYYSLTFHLFLPPISLQRDCNEACTIKGVHIPKGLPIIIPVYPIHHDPDIWPEPDKFDPERFSEAEKAKRHPYAFMPFGYGPRNCVGMRFALLEIKLTVAKLLKKYKLESTEKTAVPLNFIVGAVLTCPPGKIMLRVSPRD</sequence>
<dbReference type="InterPro" id="IPR001128">
    <property type="entry name" value="Cyt_P450"/>
</dbReference>
<dbReference type="SUPFAM" id="SSF48264">
    <property type="entry name" value="Cytochrome P450"/>
    <property type="match status" value="1"/>
</dbReference>
<evidence type="ECO:0000313" key="10">
    <source>
        <dbReference type="Proteomes" id="UP001159427"/>
    </source>
</evidence>
<accession>A0ABN8SK22</accession>
<dbReference type="InterPro" id="IPR017972">
    <property type="entry name" value="Cyt_P450_CS"/>
</dbReference>
<dbReference type="PANTHER" id="PTHR24302:SF15">
    <property type="entry name" value="FATTY-ACID PEROXYGENASE"/>
    <property type="match status" value="1"/>
</dbReference>
<evidence type="ECO:0000256" key="4">
    <source>
        <dbReference type="ARBA" id="ARBA00023002"/>
    </source>
</evidence>
<evidence type="ECO:0000256" key="5">
    <source>
        <dbReference type="ARBA" id="ARBA00023004"/>
    </source>
</evidence>
<evidence type="ECO:0000256" key="2">
    <source>
        <dbReference type="ARBA" id="ARBA00022617"/>
    </source>
</evidence>
<dbReference type="InterPro" id="IPR036396">
    <property type="entry name" value="Cyt_P450_sf"/>
</dbReference>
<organism evidence="9 10">
    <name type="scientific">Porites evermanni</name>
    <dbReference type="NCBI Taxonomy" id="104178"/>
    <lineage>
        <taxon>Eukaryota</taxon>
        <taxon>Metazoa</taxon>
        <taxon>Cnidaria</taxon>
        <taxon>Anthozoa</taxon>
        <taxon>Hexacorallia</taxon>
        <taxon>Scleractinia</taxon>
        <taxon>Fungiina</taxon>
        <taxon>Poritidae</taxon>
        <taxon>Porites</taxon>
    </lineage>
</organism>
<dbReference type="InterPro" id="IPR002401">
    <property type="entry name" value="Cyt_P450_E_grp-I"/>
</dbReference>
<dbReference type="PROSITE" id="PS00086">
    <property type="entry name" value="CYTOCHROME_P450"/>
    <property type="match status" value="1"/>
</dbReference>
<comment type="caution">
    <text evidence="9">The sequence shown here is derived from an EMBL/GenBank/DDBJ whole genome shotgun (WGS) entry which is preliminary data.</text>
</comment>
<proteinExistence type="inferred from homology"/>
<protein>
    <recommendedName>
        <fullName evidence="11">Cytochrome P450</fullName>
    </recommendedName>
</protein>
<reference evidence="9 10" key="1">
    <citation type="submission" date="2022-05" db="EMBL/GenBank/DDBJ databases">
        <authorList>
            <consortium name="Genoscope - CEA"/>
            <person name="William W."/>
        </authorList>
    </citation>
    <scope>NUCLEOTIDE SEQUENCE [LARGE SCALE GENOMIC DNA]</scope>
</reference>
<keyword evidence="3 7" id="KW-0479">Metal-binding</keyword>
<evidence type="ECO:0000256" key="8">
    <source>
        <dbReference type="SAM" id="Phobius"/>
    </source>
</evidence>
<keyword evidence="7" id="KW-0503">Monooxygenase</keyword>
<dbReference type="Gene3D" id="1.10.630.10">
    <property type="entry name" value="Cytochrome P450"/>
    <property type="match status" value="2"/>
</dbReference>
<comment type="similarity">
    <text evidence="1 7">Belongs to the cytochrome P450 family.</text>
</comment>